<protein>
    <recommendedName>
        <fullName evidence="4">Autophagy-related protein 2</fullName>
    </recommendedName>
</protein>
<dbReference type="OrthoDB" id="428159at2759"/>
<dbReference type="GO" id="GO:0043495">
    <property type="term" value="F:protein-membrane adaptor activity"/>
    <property type="evidence" value="ECO:0007669"/>
    <property type="project" value="TreeGrafter"/>
</dbReference>
<feature type="region of interest" description="Disordered" evidence="12">
    <location>
        <begin position="169"/>
        <end position="236"/>
    </location>
</feature>
<evidence type="ECO:0000256" key="12">
    <source>
        <dbReference type="SAM" id="MobiDB-lite"/>
    </source>
</evidence>
<organism evidence="13 14">
    <name type="scientific">Porphyra umbilicalis</name>
    <name type="common">Purple laver</name>
    <name type="synonym">Red alga</name>
    <dbReference type="NCBI Taxonomy" id="2786"/>
    <lineage>
        <taxon>Eukaryota</taxon>
        <taxon>Rhodophyta</taxon>
        <taxon>Bangiophyceae</taxon>
        <taxon>Bangiales</taxon>
        <taxon>Bangiaceae</taxon>
        <taxon>Porphyra</taxon>
    </lineage>
</organism>
<feature type="compositionally biased region" description="Low complexity" evidence="12">
    <location>
        <begin position="215"/>
        <end position="230"/>
    </location>
</feature>
<keyword evidence="14" id="KW-1185">Reference proteome</keyword>
<dbReference type="PANTHER" id="PTHR13190">
    <property type="entry name" value="AUTOPHAGY-RELATED 2, ISOFORM A"/>
    <property type="match status" value="1"/>
</dbReference>
<evidence type="ECO:0000256" key="9">
    <source>
        <dbReference type="ARBA" id="ARBA00023136"/>
    </source>
</evidence>
<dbReference type="InterPro" id="IPR026849">
    <property type="entry name" value="ATG2"/>
</dbReference>
<keyword evidence="6" id="KW-0256">Endoplasmic reticulum</keyword>
<evidence type="ECO:0000256" key="5">
    <source>
        <dbReference type="ARBA" id="ARBA00022448"/>
    </source>
</evidence>
<evidence type="ECO:0000256" key="6">
    <source>
        <dbReference type="ARBA" id="ARBA00022824"/>
    </source>
</evidence>
<dbReference type="EMBL" id="KV918937">
    <property type="protein sequence ID" value="OSX74668.1"/>
    <property type="molecule type" value="Genomic_DNA"/>
</dbReference>
<feature type="compositionally biased region" description="Pro residues" evidence="12">
    <location>
        <begin position="191"/>
        <end position="205"/>
    </location>
</feature>
<keyword evidence="7" id="KW-0072">Autophagy</keyword>
<comment type="catalytic activity">
    <reaction evidence="10">
        <text>a 1,2-diacyl-sn-glycero-3-phospho-L-serine(in) = a 1,2-diacyl-sn-glycero-3-phospho-L-serine(out)</text>
        <dbReference type="Rhea" id="RHEA:38663"/>
        <dbReference type="ChEBI" id="CHEBI:57262"/>
    </reaction>
</comment>
<dbReference type="GO" id="GO:0005789">
    <property type="term" value="C:endoplasmic reticulum membrane"/>
    <property type="evidence" value="ECO:0007669"/>
    <property type="project" value="UniProtKB-SubCell"/>
</dbReference>
<evidence type="ECO:0000256" key="4">
    <source>
        <dbReference type="ARBA" id="ARBA00018070"/>
    </source>
</evidence>
<proteinExistence type="inferred from homology"/>
<evidence type="ECO:0000256" key="10">
    <source>
        <dbReference type="ARBA" id="ARBA00024479"/>
    </source>
</evidence>
<name>A0A1X6P1C3_PORUM</name>
<dbReference type="GO" id="GO:0034727">
    <property type="term" value="P:piecemeal microautophagy of the nucleus"/>
    <property type="evidence" value="ECO:0007669"/>
    <property type="project" value="TreeGrafter"/>
</dbReference>
<dbReference type="GO" id="GO:0006869">
    <property type="term" value="P:lipid transport"/>
    <property type="evidence" value="ECO:0007669"/>
    <property type="project" value="UniProtKB-KW"/>
</dbReference>
<dbReference type="GO" id="GO:0000422">
    <property type="term" value="P:autophagy of mitochondrion"/>
    <property type="evidence" value="ECO:0007669"/>
    <property type="project" value="TreeGrafter"/>
</dbReference>
<evidence type="ECO:0000256" key="8">
    <source>
        <dbReference type="ARBA" id="ARBA00023055"/>
    </source>
</evidence>
<evidence type="ECO:0000313" key="14">
    <source>
        <dbReference type="Proteomes" id="UP000218209"/>
    </source>
</evidence>
<evidence type="ECO:0000256" key="2">
    <source>
        <dbReference type="ARBA" id="ARBA00004623"/>
    </source>
</evidence>
<comment type="catalytic activity">
    <reaction evidence="11">
        <text>a 1,2-diacyl-sn-glycero-3-phosphoethanolamine(in) = a 1,2-diacyl-sn-glycero-3-phosphoethanolamine(out)</text>
        <dbReference type="Rhea" id="RHEA:38895"/>
        <dbReference type="ChEBI" id="CHEBI:64612"/>
    </reaction>
</comment>
<evidence type="ECO:0000256" key="1">
    <source>
        <dbReference type="ARBA" id="ARBA00004406"/>
    </source>
</evidence>
<keyword evidence="9" id="KW-0472">Membrane</keyword>
<evidence type="ECO:0000256" key="7">
    <source>
        <dbReference type="ARBA" id="ARBA00023006"/>
    </source>
</evidence>
<dbReference type="GO" id="GO:0000045">
    <property type="term" value="P:autophagosome assembly"/>
    <property type="evidence" value="ECO:0007669"/>
    <property type="project" value="TreeGrafter"/>
</dbReference>
<evidence type="ECO:0000256" key="11">
    <source>
        <dbReference type="ARBA" id="ARBA00024615"/>
    </source>
</evidence>
<accession>A0A1X6P1C3</accession>
<dbReference type="AlphaFoldDB" id="A0A1X6P1C3"/>
<dbReference type="GO" id="GO:0061709">
    <property type="term" value="P:reticulophagy"/>
    <property type="evidence" value="ECO:0007669"/>
    <property type="project" value="TreeGrafter"/>
</dbReference>
<dbReference type="Proteomes" id="UP000218209">
    <property type="component" value="Unassembled WGS sequence"/>
</dbReference>
<comment type="subcellular location">
    <subcellularLocation>
        <location evidence="1">Endoplasmic reticulum membrane</location>
        <topology evidence="1">Peripheral membrane protein</topology>
    </subcellularLocation>
    <subcellularLocation>
        <location evidence="2">Preautophagosomal structure membrane</location>
        <topology evidence="2">Peripheral membrane protein</topology>
    </subcellularLocation>
</comment>
<keyword evidence="8" id="KW-0445">Lipid transport</keyword>
<comment type="similarity">
    <text evidence="3">Belongs to the ATG2 family.</text>
</comment>
<dbReference type="GO" id="GO:0032266">
    <property type="term" value="F:phosphatidylinositol-3-phosphate binding"/>
    <property type="evidence" value="ECO:0007669"/>
    <property type="project" value="TreeGrafter"/>
</dbReference>
<evidence type="ECO:0000256" key="3">
    <source>
        <dbReference type="ARBA" id="ARBA00009714"/>
    </source>
</evidence>
<reference evidence="13 14" key="1">
    <citation type="submission" date="2017-03" db="EMBL/GenBank/DDBJ databases">
        <title>WGS assembly of Porphyra umbilicalis.</title>
        <authorList>
            <person name="Brawley S.H."/>
            <person name="Blouin N.A."/>
            <person name="Ficko-Blean E."/>
            <person name="Wheeler G.L."/>
            <person name="Lohr M."/>
            <person name="Goodson H.V."/>
            <person name="Jenkins J.W."/>
            <person name="Blaby-Haas C.E."/>
            <person name="Helliwell K.E."/>
            <person name="Chan C."/>
            <person name="Marriage T."/>
            <person name="Bhattacharya D."/>
            <person name="Klein A.S."/>
            <person name="Badis Y."/>
            <person name="Brodie J."/>
            <person name="Cao Y."/>
            <person name="Collen J."/>
            <person name="Dittami S.M."/>
            <person name="Gachon C.M."/>
            <person name="Green B.R."/>
            <person name="Karpowicz S."/>
            <person name="Kim J.W."/>
            <person name="Kudahl U."/>
            <person name="Lin S."/>
            <person name="Michel G."/>
            <person name="Mittag M."/>
            <person name="Olson B.J."/>
            <person name="Pangilinan J."/>
            <person name="Peng Y."/>
            <person name="Qiu H."/>
            <person name="Shu S."/>
            <person name="Singer J.T."/>
            <person name="Smith A.G."/>
            <person name="Sprecher B.N."/>
            <person name="Wagner V."/>
            <person name="Wang W."/>
            <person name="Wang Z.-Y."/>
            <person name="Yan J."/>
            <person name="Yarish C."/>
            <person name="Zoeuner-Riek S."/>
            <person name="Zhuang Y."/>
            <person name="Zou Y."/>
            <person name="Lindquist E.A."/>
            <person name="Grimwood J."/>
            <person name="Barry K."/>
            <person name="Rokhsar D.S."/>
            <person name="Schmutz J."/>
            <person name="Stiller J.W."/>
            <person name="Grossman A.R."/>
            <person name="Prochnik S.E."/>
        </authorList>
    </citation>
    <scope>NUCLEOTIDE SEQUENCE [LARGE SCALE GENOMIC DNA]</scope>
    <source>
        <strain evidence="13">4086291</strain>
    </source>
</reference>
<gene>
    <name evidence="13" type="ORF">BU14_0275s0027</name>
</gene>
<evidence type="ECO:0000313" key="13">
    <source>
        <dbReference type="EMBL" id="OSX74668.1"/>
    </source>
</evidence>
<dbReference type="GO" id="GO:0061723">
    <property type="term" value="P:glycophagy"/>
    <property type="evidence" value="ECO:0007669"/>
    <property type="project" value="TreeGrafter"/>
</dbReference>
<feature type="compositionally biased region" description="Gly residues" evidence="12">
    <location>
        <begin position="172"/>
        <end position="190"/>
    </location>
</feature>
<sequence length="236" mass="23352">MQAVTGALSRVLGTLAASVDRESARRGFRPWPAAALQSLLADVLSRVLGSVVAGLDRESVRLALWSGRLTLSRLAVKPEALSVLLDAAGVDVPVTVTAGVVRILTVTVPWGRLSSAPFRLVLDGVTVSAAPLTAPPTAARAARLRTARLTNDDSVRAAAWAAAAAAAASDGASGGGAGAAGGGGGGGGGGEPPPAPRAPRGPPASSPARLPTCKSTSATLSSSTWTWPTAGGCPTR</sequence>
<dbReference type="GO" id="GO:0061908">
    <property type="term" value="C:phagophore"/>
    <property type="evidence" value="ECO:0007669"/>
    <property type="project" value="TreeGrafter"/>
</dbReference>
<dbReference type="PANTHER" id="PTHR13190:SF1">
    <property type="entry name" value="AUTOPHAGY-RELATED 2, ISOFORM A"/>
    <property type="match status" value="1"/>
</dbReference>
<dbReference type="GO" id="GO:0034045">
    <property type="term" value="C:phagophore assembly site membrane"/>
    <property type="evidence" value="ECO:0007669"/>
    <property type="project" value="UniProtKB-SubCell"/>
</dbReference>
<keyword evidence="5" id="KW-0813">Transport</keyword>